<accession>A0AAE0IC74</accession>
<feature type="transmembrane region" description="Helical" evidence="2">
    <location>
        <begin position="327"/>
        <end position="346"/>
    </location>
</feature>
<gene>
    <name evidence="3" type="ORF">B0H66DRAFT_197160</name>
</gene>
<keyword evidence="2" id="KW-0812">Transmembrane</keyword>
<name>A0AAE0IC74_9PEZI</name>
<feature type="region of interest" description="Disordered" evidence="1">
    <location>
        <begin position="1"/>
        <end position="39"/>
    </location>
</feature>
<comment type="caution">
    <text evidence="3">The sequence shown here is derived from an EMBL/GenBank/DDBJ whole genome shotgun (WGS) entry which is preliminary data.</text>
</comment>
<evidence type="ECO:0000256" key="1">
    <source>
        <dbReference type="SAM" id="MobiDB-lite"/>
    </source>
</evidence>
<evidence type="ECO:0000313" key="3">
    <source>
        <dbReference type="EMBL" id="KAK3322274.1"/>
    </source>
</evidence>
<feature type="transmembrane region" description="Helical" evidence="2">
    <location>
        <begin position="194"/>
        <end position="213"/>
    </location>
</feature>
<proteinExistence type="predicted"/>
<keyword evidence="2" id="KW-0472">Membrane</keyword>
<evidence type="ECO:0000313" key="4">
    <source>
        <dbReference type="Proteomes" id="UP001283341"/>
    </source>
</evidence>
<protein>
    <submittedName>
        <fullName evidence="3">Uncharacterized protein</fullName>
    </submittedName>
</protein>
<organism evidence="3 4">
    <name type="scientific">Apodospora peruviana</name>
    <dbReference type="NCBI Taxonomy" id="516989"/>
    <lineage>
        <taxon>Eukaryota</taxon>
        <taxon>Fungi</taxon>
        <taxon>Dikarya</taxon>
        <taxon>Ascomycota</taxon>
        <taxon>Pezizomycotina</taxon>
        <taxon>Sordariomycetes</taxon>
        <taxon>Sordariomycetidae</taxon>
        <taxon>Sordariales</taxon>
        <taxon>Lasiosphaeriaceae</taxon>
        <taxon>Apodospora</taxon>
    </lineage>
</organism>
<dbReference type="Proteomes" id="UP001283341">
    <property type="component" value="Unassembled WGS sequence"/>
</dbReference>
<reference evidence="3" key="1">
    <citation type="journal article" date="2023" name="Mol. Phylogenet. Evol.">
        <title>Genome-scale phylogeny and comparative genomics of the fungal order Sordariales.</title>
        <authorList>
            <person name="Hensen N."/>
            <person name="Bonometti L."/>
            <person name="Westerberg I."/>
            <person name="Brannstrom I.O."/>
            <person name="Guillou S."/>
            <person name="Cros-Aarteil S."/>
            <person name="Calhoun S."/>
            <person name="Haridas S."/>
            <person name="Kuo A."/>
            <person name="Mondo S."/>
            <person name="Pangilinan J."/>
            <person name="Riley R."/>
            <person name="LaButti K."/>
            <person name="Andreopoulos B."/>
            <person name="Lipzen A."/>
            <person name="Chen C."/>
            <person name="Yan M."/>
            <person name="Daum C."/>
            <person name="Ng V."/>
            <person name="Clum A."/>
            <person name="Steindorff A."/>
            <person name="Ohm R.A."/>
            <person name="Martin F."/>
            <person name="Silar P."/>
            <person name="Natvig D.O."/>
            <person name="Lalanne C."/>
            <person name="Gautier V."/>
            <person name="Ament-Velasquez S.L."/>
            <person name="Kruys A."/>
            <person name="Hutchinson M.I."/>
            <person name="Powell A.J."/>
            <person name="Barry K."/>
            <person name="Miller A.N."/>
            <person name="Grigoriev I.V."/>
            <person name="Debuchy R."/>
            <person name="Gladieux P."/>
            <person name="Hiltunen Thoren M."/>
            <person name="Johannesson H."/>
        </authorList>
    </citation>
    <scope>NUCLEOTIDE SEQUENCE</scope>
    <source>
        <strain evidence="3">CBS 118394</strain>
    </source>
</reference>
<sequence>MAQPSQGAGADIDNAHHAHHAQTRSDSATKSIPGMIRRLSRELAESHPPEGFMAATGDITSTIVADQHQHHHRPPSHKETRPTSAPGASSDDATIDAPVDSNRDAGLIKHTEPFDNGYHFPPKYPFKESSKHGLVSFWKFFTTPMGFFWTIYGLNVVAWGGMLFLLLCNAAPAMCVPSCDDIDSPRRKWVEYDSQILTVLFCVPAFGFAYWRFRDLYYLLQYRIQGKHEALRRLAGIHRGWFRLQGSQDLPVEVGPEYIPDDAPRECLAFPEKITPNSPLTGTRAPATSLWKMDFVIWTMVLNTFAQIGLCGIMWGMNRYDRPSWTTGFLVAVGCIIAMVGGYMMFLEGKKVKSIEGVPCTEQDLEKLARDKEQGALHYNNIKDKKPKEKKSDPEAVPVKEKTLPAVQ</sequence>
<feature type="transmembrane region" description="Helical" evidence="2">
    <location>
        <begin position="147"/>
        <end position="174"/>
    </location>
</feature>
<keyword evidence="4" id="KW-1185">Reference proteome</keyword>
<keyword evidence="2" id="KW-1133">Transmembrane helix</keyword>
<feature type="region of interest" description="Disordered" evidence="1">
    <location>
        <begin position="65"/>
        <end position="100"/>
    </location>
</feature>
<dbReference type="EMBL" id="JAUEDM010000003">
    <property type="protein sequence ID" value="KAK3322274.1"/>
    <property type="molecule type" value="Genomic_DNA"/>
</dbReference>
<dbReference type="PANTHER" id="PTHR35872">
    <property type="entry name" value="INTEGRAL MEMBRANE PROTEIN (AFU_ORTHOLOGUE AFUA_5G07110)"/>
    <property type="match status" value="1"/>
</dbReference>
<feature type="transmembrane region" description="Helical" evidence="2">
    <location>
        <begin position="295"/>
        <end position="315"/>
    </location>
</feature>
<reference evidence="3" key="2">
    <citation type="submission" date="2023-06" db="EMBL/GenBank/DDBJ databases">
        <authorList>
            <consortium name="Lawrence Berkeley National Laboratory"/>
            <person name="Haridas S."/>
            <person name="Hensen N."/>
            <person name="Bonometti L."/>
            <person name="Westerberg I."/>
            <person name="Brannstrom I.O."/>
            <person name="Guillou S."/>
            <person name="Cros-Aarteil S."/>
            <person name="Calhoun S."/>
            <person name="Kuo A."/>
            <person name="Mondo S."/>
            <person name="Pangilinan J."/>
            <person name="Riley R."/>
            <person name="Labutti K."/>
            <person name="Andreopoulos B."/>
            <person name="Lipzen A."/>
            <person name="Chen C."/>
            <person name="Yanf M."/>
            <person name="Daum C."/>
            <person name="Ng V."/>
            <person name="Clum A."/>
            <person name="Steindorff A."/>
            <person name="Ohm R."/>
            <person name="Martin F."/>
            <person name="Silar P."/>
            <person name="Natvig D."/>
            <person name="Lalanne C."/>
            <person name="Gautier V."/>
            <person name="Ament-Velasquez S.L."/>
            <person name="Kruys A."/>
            <person name="Hutchinson M.I."/>
            <person name="Powell A.J."/>
            <person name="Barry K."/>
            <person name="Miller A.N."/>
            <person name="Grigoriev I.V."/>
            <person name="Debuchy R."/>
            <person name="Gladieux P."/>
            <person name="Thoren M.H."/>
            <person name="Johannesson H."/>
        </authorList>
    </citation>
    <scope>NUCLEOTIDE SEQUENCE</scope>
    <source>
        <strain evidence="3">CBS 118394</strain>
    </source>
</reference>
<evidence type="ECO:0000256" key="2">
    <source>
        <dbReference type="SAM" id="Phobius"/>
    </source>
</evidence>
<feature type="region of interest" description="Disordered" evidence="1">
    <location>
        <begin position="376"/>
        <end position="408"/>
    </location>
</feature>
<dbReference type="PANTHER" id="PTHR35872:SF1">
    <property type="entry name" value="ALPHA-L-RHAMNOSIDASE C"/>
    <property type="match status" value="1"/>
</dbReference>
<dbReference type="AlphaFoldDB" id="A0AAE0IC74"/>
<dbReference type="Pfam" id="PF11204">
    <property type="entry name" value="DUF2985"/>
    <property type="match status" value="1"/>
</dbReference>
<dbReference type="InterPro" id="IPR021369">
    <property type="entry name" value="DUF2985"/>
</dbReference>